<dbReference type="SUPFAM" id="SSF51197">
    <property type="entry name" value="Clavaminate synthase-like"/>
    <property type="match status" value="1"/>
</dbReference>
<keyword evidence="1" id="KW-0479">Metal-binding</keyword>
<reference evidence="4 5" key="1">
    <citation type="journal article" date="2013" name="Int. J. Syst. Evol. Microbiol.">
        <title>Ilumatobacter nonamiense sp. nov. and Ilumatobacter coccineum sp. nov., isolated from seashore sand.</title>
        <authorList>
            <person name="Matsumoto A."/>
            <person name="Kasai H."/>
            <person name="Matsuo Y."/>
            <person name="Shizuri Y."/>
            <person name="Ichikawa N."/>
            <person name="Fujita N."/>
            <person name="Omura S."/>
            <person name="Takahashi Y."/>
        </authorList>
    </citation>
    <scope>NUCLEOTIDE SEQUENCE [LARGE SCALE GENOMIC DNA]</scope>
    <source>
        <strain evidence="5">NBRC 103263 / KCTC 29153 / YM16-304</strain>
    </source>
</reference>
<dbReference type="InterPro" id="IPR008775">
    <property type="entry name" value="Phytyl_CoA_dOase-like"/>
</dbReference>
<dbReference type="RefSeq" id="WP_015440674.1">
    <property type="nucleotide sequence ID" value="NC_020520.1"/>
</dbReference>
<proteinExistence type="predicted"/>
<dbReference type="PANTHER" id="PTHR20883:SF15">
    <property type="entry name" value="PHYTANOYL-COA DIOXYGENASE DOMAIN-CONTAINING PROTEIN 1"/>
    <property type="match status" value="1"/>
</dbReference>
<keyword evidence="5" id="KW-1185">Reference proteome</keyword>
<evidence type="ECO:0000256" key="1">
    <source>
        <dbReference type="ARBA" id="ARBA00022723"/>
    </source>
</evidence>
<dbReference type="GO" id="GO:0005506">
    <property type="term" value="F:iron ion binding"/>
    <property type="evidence" value="ECO:0007669"/>
    <property type="project" value="UniProtKB-ARBA"/>
</dbReference>
<evidence type="ECO:0000313" key="5">
    <source>
        <dbReference type="Proteomes" id="UP000011863"/>
    </source>
</evidence>
<evidence type="ECO:0008006" key="6">
    <source>
        <dbReference type="Google" id="ProtNLM"/>
    </source>
</evidence>
<dbReference type="Proteomes" id="UP000011863">
    <property type="component" value="Chromosome"/>
</dbReference>
<protein>
    <recommendedName>
        <fullName evidence="6">Phytanoyl-CoA dioxygenase</fullName>
    </recommendedName>
</protein>
<feature type="region of interest" description="Disordered" evidence="3">
    <location>
        <begin position="212"/>
        <end position="232"/>
    </location>
</feature>
<dbReference type="PANTHER" id="PTHR20883">
    <property type="entry name" value="PHYTANOYL-COA DIOXYGENASE DOMAIN CONTAINING 1"/>
    <property type="match status" value="1"/>
</dbReference>
<dbReference type="OrthoDB" id="2573519at2"/>
<accession>A0A6C7E309</accession>
<dbReference type="KEGG" id="aym:YM304_11130"/>
<evidence type="ECO:0000256" key="3">
    <source>
        <dbReference type="SAM" id="MobiDB-lite"/>
    </source>
</evidence>
<evidence type="ECO:0000256" key="2">
    <source>
        <dbReference type="ARBA" id="ARBA00023004"/>
    </source>
</evidence>
<dbReference type="AlphaFoldDB" id="A0A6C7E309"/>
<gene>
    <name evidence="4" type="ORF">YM304_11130</name>
</gene>
<keyword evidence="2" id="KW-0408">Iron</keyword>
<dbReference type="Gene3D" id="2.60.120.620">
    <property type="entry name" value="q2cbj1_9rhob like domain"/>
    <property type="match status" value="1"/>
</dbReference>
<organism evidence="4 5">
    <name type="scientific">Ilumatobacter coccineus (strain NBRC 103263 / KCTC 29153 / YM16-304)</name>
    <dbReference type="NCBI Taxonomy" id="1313172"/>
    <lineage>
        <taxon>Bacteria</taxon>
        <taxon>Bacillati</taxon>
        <taxon>Actinomycetota</taxon>
        <taxon>Acidimicrobiia</taxon>
        <taxon>Acidimicrobiales</taxon>
        <taxon>Ilumatobacteraceae</taxon>
        <taxon>Ilumatobacter</taxon>
    </lineage>
</organism>
<sequence length="296" mass="32729">MLTTEQVASFERDGFLVVPDFVSGDACARLRERALEIVDDWEPTEHRSVFTTNEQERESNDEFLNSGATTWCFFEEGAFDADGALAQPKELSINKIGHAQHDLDDVFEQFAYDPDLAEVAADLGLADAMALQSMYIFKQPRIGGEVTCHQDATFLYTDPITVTGFWFAIEDATIDNGCLWAAPGEHRSPLRQLFKRNDLDDPAAADGTVFDVLDPSPLPSPPTDVGDPSSGRLVPLEVPAGTLVALHGLLPHWSGPNRSATSRHAYSLHCISDAADYPDWNWLQRPDDMPLRPLAR</sequence>
<evidence type="ECO:0000313" key="4">
    <source>
        <dbReference type="EMBL" id="BAN01427.1"/>
    </source>
</evidence>
<dbReference type="Pfam" id="PF05721">
    <property type="entry name" value="PhyH"/>
    <property type="match status" value="1"/>
</dbReference>
<name>A0A6C7E309_ILUCY</name>
<dbReference type="GO" id="GO:0016706">
    <property type="term" value="F:2-oxoglutarate-dependent dioxygenase activity"/>
    <property type="evidence" value="ECO:0007669"/>
    <property type="project" value="UniProtKB-ARBA"/>
</dbReference>
<dbReference type="EMBL" id="AP012057">
    <property type="protein sequence ID" value="BAN01427.1"/>
    <property type="molecule type" value="Genomic_DNA"/>
</dbReference>